<protein>
    <recommendedName>
        <fullName evidence="1">Methyltransferase type 11 domain-containing protein</fullName>
    </recommendedName>
</protein>
<dbReference type="InterPro" id="IPR013216">
    <property type="entry name" value="Methyltransf_11"/>
</dbReference>
<dbReference type="InterPro" id="IPR029063">
    <property type="entry name" value="SAM-dependent_MTases_sf"/>
</dbReference>
<dbReference type="Proteomes" id="UP001344906">
    <property type="component" value="Unassembled WGS sequence"/>
</dbReference>
<dbReference type="EMBL" id="BSRI01000001">
    <property type="protein sequence ID" value="GLV53979.1"/>
    <property type="molecule type" value="Genomic_DNA"/>
</dbReference>
<keyword evidence="3" id="KW-1185">Reference proteome</keyword>
<dbReference type="Gene3D" id="3.40.50.150">
    <property type="entry name" value="Vaccinia Virus protein VP39"/>
    <property type="match status" value="1"/>
</dbReference>
<reference evidence="2 3" key="1">
    <citation type="submission" date="2023-02" db="EMBL/GenBank/DDBJ databases">
        <title>Dictyobacter halimunensis sp. nov., a new member of the class Ktedonobacteria from forest soil in a geothermal area.</title>
        <authorList>
            <person name="Rachmania M.K."/>
            <person name="Ningsih F."/>
            <person name="Sakai Y."/>
            <person name="Yabe S."/>
            <person name="Yokota A."/>
            <person name="Sjamsuridzal W."/>
        </authorList>
    </citation>
    <scope>NUCLEOTIDE SEQUENCE [LARGE SCALE GENOMIC DNA]</scope>
    <source>
        <strain evidence="2 3">S3.2.2.5</strain>
    </source>
</reference>
<dbReference type="RefSeq" id="WP_338247698.1">
    <property type="nucleotide sequence ID" value="NZ_BSRI01000001.1"/>
</dbReference>
<sequence>MITSSQANLRRKRAWAHLAEQAAEAYLTSHTVRKLQLGSGTNVLDGWLNTDLMPASDAVVYLDTTRSFPFADATFDYVFSEHHLEHITYEEGLFALGECYRILKPGGRIRLATPDLGALLDLYTPHPDARQQRYMRFITDHFLPGISDPQPVFVINNAFRNWGHQFLYDRATLQQTLTNVGFLDICFLHPGESNHQPLCQLEMHGQFIGDEEINQFETMVVEARR</sequence>
<evidence type="ECO:0000259" key="1">
    <source>
        <dbReference type="Pfam" id="PF08241"/>
    </source>
</evidence>
<comment type="caution">
    <text evidence="2">The sequence shown here is derived from an EMBL/GenBank/DDBJ whole genome shotgun (WGS) entry which is preliminary data.</text>
</comment>
<name>A0ABQ6FIK8_9CHLR</name>
<evidence type="ECO:0000313" key="3">
    <source>
        <dbReference type="Proteomes" id="UP001344906"/>
    </source>
</evidence>
<dbReference type="Pfam" id="PF08241">
    <property type="entry name" value="Methyltransf_11"/>
    <property type="match status" value="1"/>
</dbReference>
<evidence type="ECO:0000313" key="2">
    <source>
        <dbReference type="EMBL" id="GLV53979.1"/>
    </source>
</evidence>
<gene>
    <name evidence="2" type="ORF">KDH_08300</name>
</gene>
<accession>A0ABQ6FIK8</accession>
<feature type="domain" description="Methyltransferase type 11" evidence="1">
    <location>
        <begin position="65"/>
        <end position="109"/>
    </location>
</feature>
<proteinExistence type="predicted"/>
<organism evidence="2 3">
    <name type="scientific">Dictyobacter halimunensis</name>
    <dbReference type="NCBI Taxonomy" id="3026934"/>
    <lineage>
        <taxon>Bacteria</taxon>
        <taxon>Bacillati</taxon>
        <taxon>Chloroflexota</taxon>
        <taxon>Ktedonobacteria</taxon>
        <taxon>Ktedonobacterales</taxon>
        <taxon>Dictyobacteraceae</taxon>
        <taxon>Dictyobacter</taxon>
    </lineage>
</organism>
<dbReference type="SUPFAM" id="SSF53335">
    <property type="entry name" value="S-adenosyl-L-methionine-dependent methyltransferases"/>
    <property type="match status" value="1"/>
</dbReference>